<feature type="binding site" evidence="2">
    <location>
        <position position="90"/>
    </location>
    <ligand>
        <name>glutathione</name>
        <dbReference type="ChEBI" id="CHEBI:57925"/>
    </ligand>
</feature>
<dbReference type="SUPFAM" id="SSF47616">
    <property type="entry name" value="GST C-terminal domain-like"/>
    <property type="match status" value="1"/>
</dbReference>
<feature type="domain" description="GST C-terminal" evidence="4">
    <location>
        <begin position="166"/>
        <end position="290"/>
    </location>
</feature>
<sequence>MGLLVEGRWTDDKDAPKGIKMTPFNNWVTVDGQPGSTGEGGFVAEKDRYHLYVSYGCPYAHRTLILLKLKGLEDLLSVSVVSPMMLENGWTFDETYPDATVDHLYGFQFLYQVYLKSDPKCTTRVSVPVLWDKKQHKLVSTESADIIRMLNSAFDGLGANTGDFYPKELHTKIDEVNEWVNDTVVTGVYKAGYALTQEGYDLAVGKLFDSLERLEKILENQRYLAGESLSDADIRLWVTLIRFDAVYSIYLKCSKKRILDYPNLHGYLRDIYQHPGIAETTNFNHIKALYFRCGKTLNPSGIVPIGPDMRLDVPHGRNK</sequence>
<evidence type="ECO:0000313" key="5">
    <source>
        <dbReference type="Proteomes" id="UP000887575"/>
    </source>
</evidence>
<dbReference type="InterPro" id="IPR040079">
    <property type="entry name" value="Glutathione_S-Trfase"/>
</dbReference>
<feature type="active site" description="Proton donor/acceptor" evidence="1">
    <location>
        <position position="189"/>
    </location>
</feature>
<dbReference type="SUPFAM" id="SSF52833">
    <property type="entry name" value="Thioredoxin-like"/>
    <property type="match status" value="1"/>
</dbReference>
<evidence type="ECO:0000259" key="4">
    <source>
        <dbReference type="PROSITE" id="PS50405"/>
    </source>
</evidence>
<dbReference type="Pfam" id="PF13409">
    <property type="entry name" value="GST_N_2"/>
    <property type="match status" value="1"/>
</dbReference>
<dbReference type="WBParaSite" id="MBELARI_LOCUS3682">
    <property type="protein sequence ID" value="MBELARI_LOCUS3682"/>
    <property type="gene ID" value="MBELARI_LOCUS3682"/>
</dbReference>
<proteinExistence type="predicted"/>
<feature type="site" description="Lowers pKa of active site Cys" evidence="3">
    <location>
        <position position="290"/>
    </location>
</feature>
<evidence type="ECO:0000256" key="3">
    <source>
        <dbReference type="PIRSR" id="PIRSR015753-3"/>
    </source>
</evidence>
<dbReference type="PIRSF" id="PIRSF015753">
    <property type="entry name" value="GST"/>
    <property type="match status" value="1"/>
</dbReference>
<dbReference type="PANTHER" id="PTHR32419">
    <property type="entry name" value="GLUTATHIONYL-HYDROQUINONE REDUCTASE"/>
    <property type="match status" value="1"/>
</dbReference>
<dbReference type="AlphaFoldDB" id="A0AAF3FCQ4"/>
<dbReference type="InterPro" id="IPR004045">
    <property type="entry name" value="Glutathione_S-Trfase_N"/>
</dbReference>
<feature type="site" description="Lowers pKa of active site Cys" evidence="3">
    <location>
        <position position="247"/>
    </location>
</feature>
<protein>
    <submittedName>
        <fullName evidence="6">GST C-terminal domain-containing protein</fullName>
    </submittedName>
</protein>
<dbReference type="GO" id="GO:0004364">
    <property type="term" value="F:glutathione transferase activity"/>
    <property type="evidence" value="ECO:0007669"/>
    <property type="project" value="InterPro"/>
</dbReference>
<keyword evidence="5" id="KW-1185">Reference proteome</keyword>
<dbReference type="PANTHER" id="PTHR32419:SF6">
    <property type="entry name" value="GLUTATHIONE S-TRANSFERASE OMEGA-LIKE 1-RELATED"/>
    <property type="match status" value="1"/>
</dbReference>
<organism evidence="5 6">
    <name type="scientific">Mesorhabditis belari</name>
    <dbReference type="NCBI Taxonomy" id="2138241"/>
    <lineage>
        <taxon>Eukaryota</taxon>
        <taxon>Metazoa</taxon>
        <taxon>Ecdysozoa</taxon>
        <taxon>Nematoda</taxon>
        <taxon>Chromadorea</taxon>
        <taxon>Rhabditida</taxon>
        <taxon>Rhabditina</taxon>
        <taxon>Rhabditomorpha</taxon>
        <taxon>Rhabditoidea</taxon>
        <taxon>Rhabditidae</taxon>
        <taxon>Mesorhabditinae</taxon>
        <taxon>Mesorhabditis</taxon>
    </lineage>
</organism>
<dbReference type="GO" id="GO:0005737">
    <property type="term" value="C:cytoplasm"/>
    <property type="evidence" value="ECO:0007669"/>
    <property type="project" value="TreeGrafter"/>
</dbReference>
<name>A0AAF3FCQ4_9BILA</name>
<dbReference type="InterPro" id="IPR047047">
    <property type="entry name" value="GST_Omega-like_C"/>
</dbReference>
<dbReference type="Gene3D" id="3.40.30.10">
    <property type="entry name" value="Glutaredoxin"/>
    <property type="match status" value="1"/>
</dbReference>
<dbReference type="CDD" id="cd03190">
    <property type="entry name" value="GST_C_Omega_like"/>
    <property type="match status" value="1"/>
</dbReference>
<evidence type="ECO:0000256" key="1">
    <source>
        <dbReference type="PIRSR" id="PIRSR015753-1"/>
    </source>
</evidence>
<feature type="binding site" evidence="2">
    <location>
        <begin position="124"/>
        <end position="127"/>
    </location>
    <ligand>
        <name>glutathione</name>
        <dbReference type="ChEBI" id="CHEBI:57925"/>
    </ligand>
</feature>
<feature type="active site" description="Nucleophile" evidence="1">
    <location>
        <position position="57"/>
    </location>
</feature>
<dbReference type="InterPro" id="IPR016639">
    <property type="entry name" value="GST_Omega/GSH"/>
</dbReference>
<feature type="binding site" evidence="2">
    <location>
        <begin position="142"/>
        <end position="143"/>
    </location>
    <ligand>
        <name>glutathione</name>
        <dbReference type="ChEBI" id="CHEBI:57925"/>
    </ligand>
</feature>
<dbReference type="Gene3D" id="1.20.1050.10">
    <property type="match status" value="1"/>
</dbReference>
<dbReference type="InterPro" id="IPR010987">
    <property type="entry name" value="Glutathione-S-Trfase_C-like"/>
</dbReference>
<dbReference type="SFLD" id="SFLDS00019">
    <property type="entry name" value="Glutathione_Transferase_(cytos"/>
    <property type="match status" value="1"/>
</dbReference>
<dbReference type="PROSITE" id="PS50405">
    <property type="entry name" value="GST_CTER"/>
    <property type="match status" value="1"/>
</dbReference>
<dbReference type="FunFam" id="3.40.30.10:FF:000058">
    <property type="entry name" value="Glutathione S-transferase, omega"/>
    <property type="match status" value="1"/>
</dbReference>
<reference evidence="6" key="1">
    <citation type="submission" date="2024-02" db="UniProtKB">
        <authorList>
            <consortium name="WormBaseParasite"/>
        </authorList>
    </citation>
    <scope>IDENTIFICATION</scope>
</reference>
<dbReference type="Proteomes" id="UP000887575">
    <property type="component" value="Unassembled WGS sequence"/>
</dbReference>
<evidence type="ECO:0000313" key="6">
    <source>
        <dbReference type="WBParaSite" id="MBELARI_LOCUS3682"/>
    </source>
</evidence>
<evidence type="ECO:0000256" key="2">
    <source>
        <dbReference type="PIRSR" id="PIRSR015753-2"/>
    </source>
</evidence>
<dbReference type="SFLD" id="SFLDG01148">
    <property type="entry name" value="Xi_(cytGST)"/>
    <property type="match status" value="1"/>
</dbReference>
<accession>A0AAF3FCQ4</accession>
<dbReference type="SFLD" id="SFLDG01206">
    <property type="entry name" value="Xi.1"/>
    <property type="match status" value="1"/>
</dbReference>
<dbReference type="Pfam" id="PF13410">
    <property type="entry name" value="GST_C_2"/>
    <property type="match status" value="1"/>
</dbReference>
<dbReference type="InterPro" id="IPR036249">
    <property type="entry name" value="Thioredoxin-like_sf"/>
</dbReference>
<dbReference type="CDD" id="cd00570">
    <property type="entry name" value="GST_N_family"/>
    <property type="match status" value="1"/>
</dbReference>
<dbReference type="InterPro" id="IPR036282">
    <property type="entry name" value="Glutathione-S-Trfase_C_sf"/>
</dbReference>